<evidence type="ECO:0000256" key="1">
    <source>
        <dbReference type="SAM" id="MobiDB-lite"/>
    </source>
</evidence>
<feature type="region of interest" description="Disordered" evidence="1">
    <location>
        <begin position="58"/>
        <end position="116"/>
    </location>
</feature>
<accession>A0AAE1E1R1</accession>
<evidence type="ECO:0000313" key="2">
    <source>
        <dbReference type="EMBL" id="KAK3789643.1"/>
    </source>
</evidence>
<dbReference type="EMBL" id="JAWDGP010001646">
    <property type="protein sequence ID" value="KAK3789643.1"/>
    <property type="molecule type" value="Genomic_DNA"/>
</dbReference>
<organism evidence="2 3">
    <name type="scientific">Elysia crispata</name>
    <name type="common">lettuce slug</name>
    <dbReference type="NCBI Taxonomy" id="231223"/>
    <lineage>
        <taxon>Eukaryota</taxon>
        <taxon>Metazoa</taxon>
        <taxon>Spiralia</taxon>
        <taxon>Lophotrochozoa</taxon>
        <taxon>Mollusca</taxon>
        <taxon>Gastropoda</taxon>
        <taxon>Heterobranchia</taxon>
        <taxon>Euthyneura</taxon>
        <taxon>Panpulmonata</taxon>
        <taxon>Sacoglossa</taxon>
        <taxon>Placobranchoidea</taxon>
        <taxon>Plakobranchidae</taxon>
        <taxon>Elysia</taxon>
    </lineage>
</organism>
<gene>
    <name evidence="2" type="ORF">RRG08_050084</name>
</gene>
<name>A0AAE1E1R1_9GAST</name>
<dbReference type="AlphaFoldDB" id="A0AAE1E1R1"/>
<keyword evidence="3" id="KW-1185">Reference proteome</keyword>
<dbReference type="Proteomes" id="UP001283361">
    <property type="component" value="Unassembled WGS sequence"/>
</dbReference>
<sequence>MSYSDKCLDNPDIWARERFDCHTLYDHELYIWCDVYGVLDVNQHASPPRTVVREYLDSVSKASSSDNEKTGQSEAEGFTTDAEGGKAAARPENIAQSQMAPSADGIVSPDPSANSL</sequence>
<reference evidence="2" key="1">
    <citation type="journal article" date="2023" name="G3 (Bethesda)">
        <title>A reference genome for the long-term kleptoplast-retaining sea slug Elysia crispata morphotype clarki.</title>
        <authorList>
            <person name="Eastman K.E."/>
            <person name="Pendleton A.L."/>
            <person name="Shaikh M.A."/>
            <person name="Suttiyut T."/>
            <person name="Ogas R."/>
            <person name="Tomko P."/>
            <person name="Gavelis G."/>
            <person name="Widhalm J.R."/>
            <person name="Wisecaver J.H."/>
        </authorList>
    </citation>
    <scope>NUCLEOTIDE SEQUENCE</scope>
    <source>
        <strain evidence="2">ECLA1</strain>
    </source>
</reference>
<evidence type="ECO:0000313" key="3">
    <source>
        <dbReference type="Proteomes" id="UP001283361"/>
    </source>
</evidence>
<comment type="caution">
    <text evidence="2">The sequence shown here is derived from an EMBL/GenBank/DDBJ whole genome shotgun (WGS) entry which is preliminary data.</text>
</comment>
<proteinExistence type="predicted"/>
<protein>
    <submittedName>
        <fullName evidence="2">Uncharacterized protein</fullName>
    </submittedName>
</protein>